<evidence type="ECO:0000313" key="1">
    <source>
        <dbReference type="EMBL" id="KAL3269480.1"/>
    </source>
</evidence>
<proteinExistence type="predicted"/>
<gene>
    <name evidence="1" type="ORF">HHI36_008548</name>
</gene>
<evidence type="ECO:0000313" key="2">
    <source>
        <dbReference type="Proteomes" id="UP001516400"/>
    </source>
</evidence>
<comment type="caution">
    <text evidence="1">The sequence shown here is derived from an EMBL/GenBank/DDBJ whole genome shotgun (WGS) entry which is preliminary data.</text>
</comment>
<name>A0ABD2MT99_9CUCU</name>
<keyword evidence="2" id="KW-1185">Reference proteome</keyword>
<dbReference type="Proteomes" id="UP001516400">
    <property type="component" value="Unassembled WGS sequence"/>
</dbReference>
<reference evidence="1 2" key="1">
    <citation type="journal article" date="2021" name="BMC Biol.">
        <title>Horizontally acquired antibacterial genes associated with adaptive radiation of ladybird beetles.</title>
        <authorList>
            <person name="Li H.S."/>
            <person name="Tang X.F."/>
            <person name="Huang Y.H."/>
            <person name="Xu Z.Y."/>
            <person name="Chen M.L."/>
            <person name="Du X.Y."/>
            <person name="Qiu B.Y."/>
            <person name="Chen P.T."/>
            <person name="Zhang W."/>
            <person name="Slipinski A."/>
            <person name="Escalona H.E."/>
            <person name="Waterhouse R.M."/>
            <person name="Zwick A."/>
            <person name="Pang H."/>
        </authorList>
    </citation>
    <scope>NUCLEOTIDE SEQUENCE [LARGE SCALE GENOMIC DNA]</scope>
    <source>
        <strain evidence="1">SYSU2018</strain>
    </source>
</reference>
<protein>
    <submittedName>
        <fullName evidence="1">Uncharacterized protein</fullName>
    </submittedName>
</protein>
<sequence length="113" mass="13115">MATVMQMMDTMTPSSQFKLDVVRYQNHVQVLHSSPSSTFLNNNLSLNNVRINLHRMLIKEVEKNIVENPIDALYSDDSIEDPNYTSEDDRLTQAQMPRLQCLREKDFLNSLVK</sequence>
<accession>A0ABD2MT99</accession>
<organism evidence="1 2">
    <name type="scientific">Cryptolaemus montrouzieri</name>
    <dbReference type="NCBI Taxonomy" id="559131"/>
    <lineage>
        <taxon>Eukaryota</taxon>
        <taxon>Metazoa</taxon>
        <taxon>Ecdysozoa</taxon>
        <taxon>Arthropoda</taxon>
        <taxon>Hexapoda</taxon>
        <taxon>Insecta</taxon>
        <taxon>Pterygota</taxon>
        <taxon>Neoptera</taxon>
        <taxon>Endopterygota</taxon>
        <taxon>Coleoptera</taxon>
        <taxon>Polyphaga</taxon>
        <taxon>Cucujiformia</taxon>
        <taxon>Coccinelloidea</taxon>
        <taxon>Coccinellidae</taxon>
        <taxon>Scymninae</taxon>
        <taxon>Scymnini</taxon>
        <taxon>Cryptolaemus</taxon>
    </lineage>
</organism>
<dbReference type="EMBL" id="JABFTP020000021">
    <property type="protein sequence ID" value="KAL3269480.1"/>
    <property type="molecule type" value="Genomic_DNA"/>
</dbReference>
<dbReference type="AlphaFoldDB" id="A0ABD2MT99"/>